<dbReference type="InterPro" id="IPR005467">
    <property type="entry name" value="His_kinase_dom"/>
</dbReference>
<accession>A0A1I0RSM4</accession>
<evidence type="ECO:0000256" key="5">
    <source>
        <dbReference type="ARBA" id="ARBA00022777"/>
    </source>
</evidence>
<evidence type="ECO:0000259" key="9">
    <source>
        <dbReference type="PROSITE" id="PS50109"/>
    </source>
</evidence>
<dbReference type="RefSeq" id="WP_090261318.1">
    <property type="nucleotide sequence ID" value="NZ_FOIR01000006.1"/>
</dbReference>
<sequence length="443" mass="50873">MEFRRFRWHIIWRIALLLVLGFSTIYVLTQTHFWLVSIWLTLAFILVLIALIRYIEKSHRELRYFLLSIQQGDFSNSYPHKKEDELNFAFHTINDVLKNLRNEKASNLIYLQTVVEHISVAIICFDESQKIVLTNRASKELFQKDLLTSMNSLLNINEQISEEILQLNSGEKTLLKLQLNNRLVNLSIQATEFKLQEKAFKLVSFQDIKAELEANELDSWQKLIRVLTHEIKNSVIPISTLSDVILQMIKDEEGSPDVSRLDEEGLADLIGGIETIESRSKGLANFVKTYDQLTKLPKPAFEEVMVERLVDRLLQLFKADFQQQNIQIEKHLYFSGTILIDPNLIDQVLINLLKNAIEAVSNQNERRLNITASKTETSVFITIADNGPGIPTEILDNIFVPFYTTKEKGTGIGLSLSRQIMRLHNGQITVQSNAQGTSFSLHF</sequence>
<protein>
    <recommendedName>
        <fullName evidence="2">histidine kinase</fullName>
        <ecNumber evidence="2">2.7.13.3</ecNumber>
    </recommendedName>
</protein>
<evidence type="ECO:0000256" key="7">
    <source>
        <dbReference type="ARBA" id="ARBA00023012"/>
    </source>
</evidence>
<dbReference type="GO" id="GO:0005524">
    <property type="term" value="F:ATP binding"/>
    <property type="evidence" value="ECO:0007669"/>
    <property type="project" value="UniProtKB-KW"/>
</dbReference>
<evidence type="ECO:0000256" key="4">
    <source>
        <dbReference type="ARBA" id="ARBA00022741"/>
    </source>
</evidence>
<evidence type="ECO:0000256" key="6">
    <source>
        <dbReference type="ARBA" id="ARBA00022840"/>
    </source>
</evidence>
<keyword evidence="3" id="KW-0808">Transferase</keyword>
<dbReference type="Proteomes" id="UP000199437">
    <property type="component" value="Unassembled WGS sequence"/>
</dbReference>
<dbReference type="Gene3D" id="3.30.565.10">
    <property type="entry name" value="Histidine kinase-like ATPase, C-terminal domain"/>
    <property type="match status" value="1"/>
</dbReference>
<reference evidence="11" key="1">
    <citation type="submission" date="2016-10" db="EMBL/GenBank/DDBJ databases">
        <authorList>
            <person name="Varghese N."/>
            <person name="Submissions S."/>
        </authorList>
    </citation>
    <scope>NUCLEOTIDE SEQUENCE [LARGE SCALE GENOMIC DNA]</scope>
    <source>
        <strain evidence="11">CGMCC 1.12402</strain>
    </source>
</reference>
<dbReference type="CDD" id="cd00075">
    <property type="entry name" value="HATPase"/>
    <property type="match status" value="1"/>
</dbReference>
<organism evidence="10 11">
    <name type="scientific">Roseivirga pacifica</name>
    <dbReference type="NCBI Taxonomy" id="1267423"/>
    <lineage>
        <taxon>Bacteria</taxon>
        <taxon>Pseudomonadati</taxon>
        <taxon>Bacteroidota</taxon>
        <taxon>Cytophagia</taxon>
        <taxon>Cytophagales</taxon>
        <taxon>Roseivirgaceae</taxon>
        <taxon>Roseivirga</taxon>
    </lineage>
</organism>
<dbReference type="SUPFAM" id="SSF55874">
    <property type="entry name" value="ATPase domain of HSP90 chaperone/DNA topoisomerase II/histidine kinase"/>
    <property type="match status" value="1"/>
</dbReference>
<feature type="transmembrane region" description="Helical" evidence="8">
    <location>
        <begin position="10"/>
        <end position="28"/>
    </location>
</feature>
<dbReference type="OrthoDB" id="1931120at2"/>
<dbReference type="InterPro" id="IPR004358">
    <property type="entry name" value="Sig_transdc_His_kin-like_C"/>
</dbReference>
<feature type="transmembrane region" description="Helical" evidence="8">
    <location>
        <begin position="34"/>
        <end position="55"/>
    </location>
</feature>
<dbReference type="PRINTS" id="PR00344">
    <property type="entry name" value="BCTRLSENSOR"/>
</dbReference>
<keyword evidence="4" id="KW-0547">Nucleotide-binding</keyword>
<dbReference type="SMART" id="SM00387">
    <property type="entry name" value="HATPase_c"/>
    <property type="match status" value="1"/>
</dbReference>
<keyword evidence="5 10" id="KW-0418">Kinase</keyword>
<dbReference type="InterPro" id="IPR036890">
    <property type="entry name" value="HATPase_C_sf"/>
</dbReference>
<evidence type="ECO:0000256" key="1">
    <source>
        <dbReference type="ARBA" id="ARBA00000085"/>
    </source>
</evidence>
<proteinExistence type="predicted"/>
<evidence type="ECO:0000256" key="2">
    <source>
        <dbReference type="ARBA" id="ARBA00012438"/>
    </source>
</evidence>
<keyword evidence="6" id="KW-0067">ATP-binding</keyword>
<name>A0A1I0RSM4_9BACT</name>
<dbReference type="GO" id="GO:0004673">
    <property type="term" value="F:protein histidine kinase activity"/>
    <property type="evidence" value="ECO:0007669"/>
    <property type="project" value="UniProtKB-EC"/>
</dbReference>
<dbReference type="AlphaFoldDB" id="A0A1I0RSM4"/>
<dbReference type="STRING" id="1267423.SAMN05216290_4071"/>
<dbReference type="Pfam" id="PF02518">
    <property type="entry name" value="HATPase_c"/>
    <property type="match status" value="1"/>
</dbReference>
<keyword evidence="8" id="KW-1133">Transmembrane helix</keyword>
<dbReference type="GO" id="GO:0000160">
    <property type="term" value="P:phosphorelay signal transduction system"/>
    <property type="evidence" value="ECO:0007669"/>
    <property type="project" value="UniProtKB-KW"/>
</dbReference>
<evidence type="ECO:0000313" key="10">
    <source>
        <dbReference type="EMBL" id="SEW44365.1"/>
    </source>
</evidence>
<evidence type="ECO:0000313" key="11">
    <source>
        <dbReference type="Proteomes" id="UP000199437"/>
    </source>
</evidence>
<feature type="domain" description="Histidine kinase" evidence="9">
    <location>
        <begin position="226"/>
        <end position="443"/>
    </location>
</feature>
<keyword evidence="7" id="KW-0902">Two-component regulatory system</keyword>
<gene>
    <name evidence="10" type="ORF">SAMN05216290_4071</name>
</gene>
<dbReference type="PROSITE" id="PS50109">
    <property type="entry name" value="HIS_KIN"/>
    <property type="match status" value="1"/>
</dbReference>
<dbReference type="EC" id="2.7.13.3" evidence="2"/>
<dbReference type="GeneID" id="99988734"/>
<dbReference type="PANTHER" id="PTHR43065:SF46">
    <property type="entry name" value="C4-DICARBOXYLATE TRANSPORT SENSOR PROTEIN DCTB"/>
    <property type="match status" value="1"/>
</dbReference>
<evidence type="ECO:0000256" key="3">
    <source>
        <dbReference type="ARBA" id="ARBA00022679"/>
    </source>
</evidence>
<evidence type="ECO:0000256" key="8">
    <source>
        <dbReference type="SAM" id="Phobius"/>
    </source>
</evidence>
<comment type="catalytic activity">
    <reaction evidence="1">
        <text>ATP + protein L-histidine = ADP + protein N-phospho-L-histidine.</text>
        <dbReference type="EC" id="2.7.13.3"/>
    </reaction>
</comment>
<keyword evidence="11" id="KW-1185">Reference proteome</keyword>
<keyword evidence="8" id="KW-0472">Membrane</keyword>
<dbReference type="PANTHER" id="PTHR43065">
    <property type="entry name" value="SENSOR HISTIDINE KINASE"/>
    <property type="match status" value="1"/>
</dbReference>
<dbReference type="InterPro" id="IPR003594">
    <property type="entry name" value="HATPase_dom"/>
</dbReference>
<dbReference type="EMBL" id="FOIR01000006">
    <property type="protein sequence ID" value="SEW44365.1"/>
    <property type="molecule type" value="Genomic_DNA"/>
</dbReference>
<keyword evidence="8" id="KW-0812">Transmembrane</keyword>